<organism evidence="2 3">
    <name type="scientific">Prauserella alba</name>
    <dbReference type="NCBI Taxonomy" id="176898"/>
    <lineage>
        <taxon>Bacteria</taxon>
        <taxon>Bacillati</taxon>
        <taxon>Actinomycetota</taxon>
        <taxon>Actinomycetes</taxon>
        <taxon>Pseudonocardiales</taxon>
        <taxon>Pseudonocardiaceae</taxon>
        <taxon>Prauserella</taxon>
    </lineage>
</organism>
<evidence type="ECO:0000313" key="3">
    <source>
        <dbReference type="Proteomes" id="UP001500467"/>
    </source>
</evidence>
<feature type="compositionally biased region" description="Gly residues" evidence="1">
    <location>
        <begin position="66"/>
        <end position="83"/>
    </location>
</feature>
<keyword evidence="3" id="KW-1185">Reference proteome</keyword>
<dbReference type="InterPro" id="IPR028037">
    <property type="entry name" value="Antitoxin_Rv0909/MT0933"/>
</dbReference>
<dbReference type="RefSeq" id="WP_253857118.1">
    <property type="nucleotide sequence ID" value="NZ_BAAALM010000005.1"/>
</dbReference>
<accession>A0ABN1V9C7</accession>
<name>A0ABN1V9C7_9PSEU</name>
<dbReference type="Proteomes" id="UP001500467">
    <property type="component" value="Unassembled WGS sequence"/>
</dbReference>
<evidence type="ECO:0000313" key="2">
    <source>
        <dbReference type="EMBL" id="GAA1200841.1"/>
    </source>
</evidence>
<comment type="caution">
    <text evidence="2">The sequence shown here is derived from an EMBL/GenBank/DDBJ whole genome shotgun (WGS) entry which is preliminary data.</text>
</comment>
<feature type="compositionally biased region" description="Basic and acidic residues" evidence="1">
    <location>
        <begin position="37"/>
        <end position="61"/>
    </location>
</feature>
<dbReference type="Pfam" id="PF14013">
    <property type="entry name" value="MT0933_antitox"/>
    <property type="match status" value="1"/>
</dbReference>
<evidence type="ECO:0008006" key="4">
    <source>
        <dbReference type="Google" id="ProtNLM"/>
    </source>
</evidence>
<evidence type="ECO:0000256" key="1">
    <source>
        <dbReference type="SAM" id="MobiDB-lite"/>
    </source>
</evidence>
<protein>
    <recommendedName>
        <fullName evidence="4">MT0933-like antitoxin protein</fullName>
    </recommendedName>
</protein>
<feature type="region of interest" description="Disordered" evidence="1">
    <location>
        <begin position="30"/>
        <end position="83"/>
    </location>
</feature>
<dbReference type="EMBL" id="BAAALM010000005">
    <property type="protein sequence ID" value="GAA1200841.1"/>
    <property type="molecule type" value="Genomic_DNA"/>
</dbReference>
<gene>
    <name evidence="2" type="ORF">GCM10009675_16560</name>
</gene>
<proteinExistence type="predicted"/>
<sequence length="83" mass="8545">MGINFGEIKKKAQDALSKNSDKVEQGLDKASGFAKSKFGDKADKIDNATQKAKDALHKQTGDEGDQGGGQGGQQPGPSGPTGQ</sequence>
<reference evidence="2 3" key="1">
    <citation type="journal article" date="2019" name="Int. J. Syst. Evol. Microbiol.">
        <title>The Global Catalogue of Microorganisms (GCM) 10K type strain sequencing project: providing services to taxonomists for standard genome sequencing and annotation.</title>
        <authorList>
            <consortium name="The Broad Institute Genomics Platform"/>
            <consortium name="The Broad Institute Genome Sequencing Center for Infectious Disease"/>
            <person name="Wu L."/>
            <person name="Ma J."/>
        </authorList>
    </citation>
    <scope>NUCLEOTIDE SEQUENCE [LARGE SCALE GENOMIC DNA]</scope>
    <source>
        <strain evidence="2 3">JCM 13022</strain>
    </source>
</reference>